<accession>A0A9D2PJ61</accession>
<comment type="similarity">
    <text evidence="6">Belongs to the ABC-4 integral membrane protein family.</text>
</comment>
<evidence type="ECO:0000256" key="3">
    <source>
        <dbReference type="ARBA" id="ARBA00022692"/>
    </source>
</evidence>
<keyword evidence="4 7" id="KW-1133">Transmembrane helix</keyword>
<evidence type="ECO:0000259" key="8">
    <source>
        <dbReference type="Pfam" id="PF02687"/>
    </source>
</evidence>
<dbReference type="InterPro" id="IPR050250">
    <property type="entry name" value="Macrolide_Exporter_MacB"/>
</dbReference>
<feature type="transmembrane region" description="Helical" evidence="7">
    <location>
        <begin position="749"/>
        <end position="772"/>
    </location>
</feature>
<evidence type="ECO:0000256" key="5">
    <source>
        <dbReference type="ARBA" id="ARBA00023136"/>
    </source>
</evidence>
<feature type="transmembrane region" description="Helical" evidence="7">
    <location>
        <begin position="792"/>
        <end position="811"/>
    </location>
</feature>
<keyword evidence="5 7" id="KW-0472">Membrane</keyword>
<name>A0A9D2PJ61_9FIRM</name>
<organism evidence="9 10">
    <name type="scientific">Candidatus Blautia merdavium</name>
    <dbReference type="NCBI Taxonomy" id="2838494"/>
    <lineage>
        <taxon>Bacteria</taxon>
        <taxon>Bacillati</taxon>
        <taxon>Bacillota</taxon>
        <taxon>Clostridia</taxon>
        <taxon>Lachnospirales</taxon>
        <taxon>Lachnospiraceae</taxon>
        <taxon>Blautia</taxon>
    </lineage>
</organism>
<evidence type="ECO:0000256" key="7">
    <source>
        <dbReference type="SAM" id="Phobius"/>
    </source>
</evidence>
<dbReference type="PANTHER" id="PTHR30572">
    <property type="entry name" value="MEMBRANE COMPONENT OF TRANSPORTER-RELATED"/>
    <property type="match status" value="1"/>
</dbReference>
<dbReference type="EMBL" id="DWVZ01000002">
    <property type="protein sequence ID" value="HJC62028.1"/>
    <property type="molecule type" value="Genomic_DNA"/>
</dbReference>
<evidence type="ECO:0000313" key="10">
    <source>
        <dbReference type="Proteomes" id="UP000823886"/>
    </source>
</evidence>
<feature type="transmembrane region" description="Helical" evidence="7">
    <location>
        <begin position="699"/>
        <end position="718"/>
    </location>
</feature>
<feature type="transmembrane region" description="Helical" evidence="7">
    <location>
        <begin position="263"/>
        <end position="287"/>
    </location>
</feature>
<keyword evidence="2" id="KW-1003">Cell membrane</keyword>
<feature type="transmembrane region" description="Helical" evidence="7">
    <location>
        <begin position="317"/>
        <end position="347"/>
    </location>
</feature>
<comment type="subcellular location">
    <subcellularLocation>
        <location evidence="1">Cell membrane</location>
        <topology evidence="1">Multi-pass membrane protein</topology>
    </subcellularLocation>
</comment>
<reference evidence="9" key="1">
    <citation type="journal article" date="2021" name="PeerJ">
        <title>Extensive microbial diversity within the chicken gut microbiome revealed by metagenomics and culture.</title>
        <authorList>
            <person name="Gilroy R."/>
            <person name="Ravi A."/>
            <person name="Getino M."/>
            <person name="Pursley I."/>
            <person name="Horton D.L."/>
            <person name="Alikhan N.F."/>
            <person name="Baker D."/>
            <person name="Gharbi K."/>
            <person name="Hall N."/>
            <person name="Watson M."/>
            <person name="Adriaenssens E.M."/>
            <person name="Foster-Nyarko E."/>
            <person name="Jarju S."/>
            <person name="Secka A."/>
            <person name="Antonio M."/>
            <person name="Oren A."/>
            <person name="Chaudhuri R.R."/>
            <person name="La Ragione R."/>
            <person name="Hildebrand F."/>
            <person name="Pallen M.J."/>
        </authorList>
    </citation>
    <scope>NUCLEOTIDE SEQUENCE</scope>
    <source>
        <strain evidence="9">ChiBcec2-3848</strain>
    </source>
</reference>
<feature type="domain" description="ABC3 transporter permease C-terminal" evidence="8">
    <location>
        <begin position="268"/>
        <end position="388"/>
    </location>
</feature>
<sequence length="828" mass="91833">MKTVTKTALANLRQNKSRNLLIGIAVCLTTLLLFLIPGIGLGMLRADYQAVNQIYPLYHGVYYSIDEHTADSLLAVEGIKEAGFRCDAARIVSEEYSIPMIYMDQTAMDLNRIEIEQGRLPQEENEIAVFSGFLKAMGHSGRIGDQIRLSYQPEKADGLGYQKEQEFTICGLLKNTQAQDASQVNAAVVSKAFVEQEIPQEERRYEAYFCLKEDNRPGLAAGQTTDQMKEKMQTIASGLGIGETQIGENGEYLAANYTDPSTISILVLIMLVVVTAGIVTIYSIYYVSMMHRVQEYGKLKALGASRRQIRQMVFREGLAVAAAAIPAGLLLGTVILLQIFPLIYGFIEVDETEVFVTTVRSLLVEGDVPLLDPALYLLAAAAALLTICCSLAKPMGIAARISPVEALRYQGEGKTGKGQRKGYNSMSLWRLTKSNLARNKKRTAVTILAMAFTGSFFLAVATVLSCANPRESANASIDGQYKLSVITESGNREHPELEWSQVRKNNPMTRDFIGQIQELDGVRKVEAFQEMDVTGSFCEEGEMYSLMGYPQSYQKILEQGILEGDLTYEEMEQSNQVILSKNAWYWGIDLQVGDSFTVNYQEGDEIKEAVLQVGAVGSYTVGVNGYAVFLGASSLFERLSDDNSTAELRIFADQDYDPVLEQVLMDVCGQSGKVRLSDTWQKNYEIWSQGMALIRMGCYLFLGVLGVICIMNLINTMLNSIHVRKKELGMLQAIGMSQRQLIRMLELEGLFYTIGTLLCSLLLGSLLGYGFYWYARESGMFNITAFHYPLPAAVGLAVILLLLQLTLVAVIGKSMKRQSLIERIRFSE</sequence>
<evidence type="ECO:0000256" key="4">
    <source>
        <dbReference type="ARBA" id="ARBA00022989"/>
    </source>
</evidence>
<dbReference type="InterPro" id="IPR003838">
    <property type="entry name" value="ABC3_permease_C"/>
</dbReference>
<dbReference type="PANTHER" id="PTHR30572:SF4">
    <property type="entry name" value="ABC TRANSPORTER PERMEASE YTRF"/>
    <property type="match status" value="1"/>
</dbReference>
<evidence type="ECO:0000313" key="9">
    <source>
        <dbReference type="EMBL" id="HJC62028.1"/>
    </source>
</evidence>
<feature type="domain" description="ABC3 transporter permease C-terminal" evidence="8">
    <location>
        <begin position="700"/>
        <end position="811"/>
    </location>
</feature>
<feature type="transmembrane region" description="Helical" evidence="7">
    <location>
        <begin position="20"/>
        <end position="44"/>
    </location>
</feature>
<dbReference type="Proteomes" id="UP000823886">
    <property type="component" value="Unassembled WGS sequence"/>
</dbReference>
<proteinExistence type="inferred from homology"/>
<protein>
    <submittedName>
        <fullName evidence="9">FtsX-like permease family protein</fullName>
    </submittedName>
</protein>
<evidence type="ECO:0000256" key="2">
    <source>
        <dbReference type="ARBA" id="ARBA00022475"/>
    </source>
</evidence>
<comment type="caution">
    <text evidence="9">The sequence shown here is derived from an EMBL/GenBank/DDBJ whole genome shotgun (WGS) entry which is preliminary data.</text>
</comment>
<keyword evidence="3 7" id="KW-0812">Transmembrane</keyword>
<evidence type="ECO:0000256" key="1">
    <source>
        <dbReference type="ARBA" id="ARBA00004651"/>
    </source>
</evidence>
<dbReference type="Pfam" id="PF02687">
    <property type="entry name" value="FtsX"/>
    <property type="match status" value="2"/>
</dbReference>
<dbReference type="GO" id="GO:0005886">
    <property type="term" value="C:plasma membrane"/>
    <property type="evidence" value="ECO:0007669"/>
    <property type="project" value="UniProtKB-SubCell"/>
</dbReference>
<feature type="transmembrane region" description="Helical" evidence="7">
    <location>
        <begin position="443"/>
        <end position="464"/>
    </location>
</feature>
<dbReference type="GO" id="GO:0022857">
    <property type="term" value="F:transmembrane transporter activity"/>
    <property type="evidence" value="ECO:0007669"/>
    <property type="project" value="TreeGrafter"/>
</dbReference>
<dbReference type="AlphaFoldDB" id="A0A9D2PJ61"/>
<reference evidence="9" key="2">
    <citation type="submission" date="2021-04" db="EMBL/GenBank/DDBJ databases">
        <authorList>
            <person name="Gilroy R."/>
        </authorList>
    </citation>
    <scope>NUCLEOTIDE SEQUENCE</scope>
    <source>
        <strain evidence="9">ChiBcec2-3848</strain>
    </source>
</reference>
<gene>
    <name evidence="9" type="ORF">H9753_00225</name>
</gene>
<evidence type="ECO:0000256" key="6">
    <source>
        <dbReference type="ARBA" id="ARBA00038076"/>
    </source>
</evidence>
<feature type="transmembrane region" description="Helical" evidence="7">
    <location>
        <begin position="374"/>
        <end position="392"/>
    </location>
</feature>